<reference evidence="3" key="3">
    <citation type="submission" date="2018-08" db="EMBL/GenBank/DDBJ databases">
        <title>Leveraging single-cell genomics to expand the Fungal Tree of Life.</title>
        <authorList>
            <consortium name="DOE Joint Genome Institute"/>
            <person name="Ahrendt S.R."/>
            <person name="Quandt C.A."/>
            <person name="Ciobanu D."/>
            <person name="Clum A."/>
            <person name="Salamov A."/>
            <person name="Andreopoulos B."/>
            <person name="Cheng J.-F."/>
            <person name="Woyke T."/>
            <person name="Pelin A."/>
            <person name="Henrissat B."/>
            <person name="Reynolds N."/>
            <person name="Benny G.L."/>
            <person name="Smith M.E."/>
            <person name="James T.Y."/>
            <person name="Grigoriev I.V."/>
        </authorList>
    </citation>
    <scope>NUCLEOTIDE SEQUENCE</scope>
    <source>
        <strain evidence="3">ATCC 52028</strain>
    </source>
</reference>
<dbReference type="Proteomes" id="UP000274922">
    <property type="component" value="Unassembled WGS sequence"/>
</dbReference>
<protein>
    <recommendedName>
        <fullName evidence="2">FHA domain-containing protein</fullName>
    </recommendedName>
</protein>
<reference evidence="4" key="2">
    <citation type="submission" date="2018-04" db="EMBL/GenBank/DDBJ databases">
        <title>Leveraging single-cell genomics to expand the Fungal Tree of Life.</title>
        <authorList>
            <consortium name="DOE Joint Genome Institute"/>
            <person name="Ahrendt S.R."/>
            <person name="Quandt C.A."/>
            <person name="Ciobanu D."/>
            <person name="Clum A."/>
            <person name="Salamov A."/>
            <person name="Andreopoulos B."/>
            <person name="Cheng J.-F."/>
            <person name="Woyke T."/>
            <person name="Pelin A."/>
            <person name="Henrissat B."/>
            <person name="Benny G.L."/>
            <person name="Smith M.E."/>
            <person name="James T.Y."/>
            <person name="Grigoriev I.V."/>
        </authorList>
    </citation>
    <scope>NUCLEOTIDE SEQUENCE</scope>
    <source>
        <strain evidence="4">ATCC 52028</strain>
    </source>
</reference>
<evidence type="ECO:0000313" key="3">
    <source>
        <dbReference type="EMBL" id="RKO97714.1"/>
    </source>
</evidence>
<evidence type="ECO:0000313" key="5">
    <source>
        <dbReference type="Proteomes" id="UP000268535"/>
    </source>
</evidence>
<proteinExistence type="predicted"/>
<organism evidence="3 5">
    <name type="scientific">Caulochytrium protostelioides</name>
    <dbReference type="NCBI Taxonomy" id="1555241"/>
    <lineage>
        <taxon>Eukaryota</taxon>
        <taxon>Fungi</taxon>
        <taxon>Fungi incertae sedis</taxon>
        <taxon>Chytridiomycota</taxon>
        <taxon>Chytridiomycota incertae sedis</taxon>
        <taxon>Chytridiomycetes</taxon>
        <taxon>Caulochytriales</taxon>
        <taxon>Caulochytriaceae</taxon>
        <taxon>Caulochytrium</taxon>
    </lineage>
</organism>
<feature type="compositionally biased region" description="Polar residues" evidence="1">
    <location>
        <begin position="14"/>
        <end position="37"/>
    </location>
</feature>
<feature type="region of interest" description="Disordered" evidence="1">
    <location>
        <begin position="1"/>
        <end position="48"/>
    </location>
</feature>
<dbReference type="SMART" id="SM00240">
    <property type="entry name" value="FHA"/>
    <property type="match status" value="1"/>
</dbReference>
<sequence length="434" mass="43542">MPGSQAPSGRAASGTATPTSRDRSPSGTSALSSSRGTTHGGAAPVPAPAPAPLAFAQSSNAFGADSSSSSVAAAVAALAVAAAGSSASTTVTIVPISLEFSDRRYITLTQDVGYPIGRLTDMTDMNHPLNRLKFRSRVVSRQHAVLTYVHAPEVDVHHATGGTALRPTGIYLQDTASSSGTFVNEVRLQADGLRQIIDGDVIRLGEDCEVDGVEHLAVTFRILVGRVPAPLAPAHLGARTPAPVAGPSHPAQAQAAAQALAASAATASAEAALAAAPAAAGFSPTASTIPLSHASSASRLKATLVQPLDGARGGGASGGSDPRLAVQGHGQDGAPRSLVTAVSRSTSPILPIGMDVAMGVGGASSAQPVAQPAAVVVGGVAPNGGGPLQAAQVEFQAIWNDFKRETDTFLVKLAQARRTLPPTIPKPGSQMRVI</sequence>
<dbReference type="EMBL" id="ML014151">
    <property type="protein sequence ID" value="RKP02129.1"/>
    <property type="molecule type" value="Genomic_DNA"/>
</dbReference>
<dbReference type="Proteomes" id="UP000268535">
    <property type="component" value="Unassembled WGS sequence"/>
</dbReference>
<keyword evidence="6" id="KW-1185">Reference proteome</keyword>
<dbReference type="Pfam" id="PF00498">
    <property type="entry name" value="FHA"/>
    <property type="match status" value="1"/>
</dbReference>
<dbReference type="STRING" id="1555241.A0A4P9WWJ5"/>
<evidence type="ECO:0000313" key="4">
    <source>
        <dbReference type="EMBL" id="RKP02129.1"/>
    </source>
</evidence>
<evidence type="ECO:0000256" key="1">
    <source>
        <dbReference type="SAM" id="MobiDB-lite"/>
    </source>
</evidence>
<dbReference type="SUPFAM" id="SSF49879">
    <property type="entry name" value="SMAD/FHA domain"/>
    <property type="match status" value="1"/>
</dbReference>
<feature type="region of interest" description="Disordered" evidence="1">
    <location>
        <begin position="308"/>
        <end position="336"/>
    </location>
</feature>
<evidence type="ECO:0000313" key="6">
    <source>
        <dbReference type="Proteomes" id="UP000274922"/>
    </source>
</evidence>
<reference evidence="5 6" key="1">
    <citation type="journal article" date="2018" name="Nat. Microbiol.">
        <title>Leveraging single-cell genomics to expand the fungal tree of life.</title>
        <authorList>
            <person name="Ahrendt S.R."/>
            <person name="Quandt C.A."/>
            <person name="Ciobanu D."/>
            <person name="Clum A."/>
            <person name="Salamov A."/>
            <person name="Andreopoulos B."/>
            <person name="Cheng J.F."/>
            <person name="Woyke T."/>
            <person name="Pelin A."/>
            <person name="Henrissat B."/>
            <person name="Reynolds N.K."/>
            <person name="Benny G.L."/>
            <person name="Smith M.E."/>
            <person name="James T.Y."/>
            <person name="Grigoriev I.V."/>
        </authorList>
    </citation>
    <scope>NUCLEOTIDE SEQUENCE [LARGE SCALE GENOMIC DNA]</scope>
    <source>
        <strain evidence="5 6">ATCC 52028</strain>
    </source>
</reference>
<gene>
    <name evidence="3" type="ORF">CAUPRSCDRAFT_10635</name>
    <name evidence="4" type="ORF">CXG81DRAFT_25215</name>
</gene>
<dbReference type="InterPro" id="IPR000253">
    <property type="entry name" value="FHA_dom"/>
</dbReference>
<dbReference type="OrthoDB" id="687730at2759"/>
<dbReference type="InterPro" id="IPR008984">
    <property type="entry name" value="SMAD_FHA_dom_sf"/>
</dbReference>
<feature type="domain" description="FHA" evidence="2">
    <location>
        <begin position="114"/>
        <end position="188"/>
    </location>
</feature>
<dbReference type="AlphaFoldDB" id="A0A4P9WWJ5"/>
<dbReference type="PROSITE" id="PS50006">
    <property type="entry name" value="FHA_DOMAIN"/>
    <property type="match status" value="1"/>
</dbReference>
<evidence type="ECO:0000259" key="2">
    <source>
        <dbReference type="PROSITE" id="PS50006"/>
    </source>
</evidence>
<dbReference type="EMBL" id="ML009186">
    <property type="protein sequence ID" value="RKO97714.1"/>
    <property type="molecule type" value="Genomic_DNA"/>
</dbReference>
<name>A0A4P9WWJ5_9FUNG</name>
<accession>A0A4P9WWJ5</accession>
<dbReference type="Gene3D" id="2.60.200.20">
    <property type="match status" value="1"/>
</dbReference>